<evidence type="ECO:0000256" key="1">
    <source>
        <dbReference type="SAM" id="MobiDB-lite"/>
    </source>
</evidence>
<evidence type="ECO:0000313" key="3">
    <source>
        <dbReference type="Proteomes" id="UP000232638"/>
    </source>
</evidence>
<sequence length="294" mass="33820">MEDENETYKTIAEVEPLNDNRRTDYLKKRWGINDLRVRGRLEKGHNDHWWLTDVRSADGTLLRYPLADFESEPGLGNREVFVCTDANAVLNGCLPNSEVSAQVRLAPTHERRNRKNPIRIAADPNSIERLTRISAENVYHNQDGSIELEETLCRGYINEHCSAAQVELDRLAEQVDHLKQKSADVATDLHTKRREREQVQEERDAASQELAEIKEEHQRLAQEVEDDFAAKREQHEQDARAREAELAADYHAQELAIQQELEAIEEELAVARKERDRKRDEISSQTGALRAVTV</sequence>
<name>A0A2K8U4P6_9GAMM</name>
<dbReference type="Proteomes" id="UP000232638">
    <property type="component" value="Chromosome"/>
</dbReference>
<keyword evidence="3" id="KW-1185">Reference proteome</keyword>
<reference evidence="2 3" key="1">
    <citation type="submission" date="2017-03" db="EMBL/GenBank/DDBJ databases">
        <title>Complete genome sequence of Candidatus 'Thiodictyon syntrophicum' sp. nov. strain Cad16T, a photolithoautotroph purple sulfur bacterium isolated from an alpine meromictic lake.</title>
        <authorList>
            <person name="Luedin S.M."/>
            <person name="Pothier J.F."/>
            <person name="Danza F."/>
            <person name="Storelli N."/>
            <person name="Wittwer M."/>
            <person name="Tonolla M."/>
        </authorList>
    </citation>
    <scope>NUCLEOTIDE SEQUENCE [LARGE SCALE GENOMIC DNA]</scope>
    <source>
        <strain evidence="2 3">Cad16T</strain>
    </source>
</reference>
<evidence type="ECO:0000313" key="2">
    <source>
        <dbReference type="EMBL" id="AUB80563.1"/>
    </source>
</evidence>
<organism evidence="2 3">
    <name type="scientific">Candidatus Thiodictyon syntrophicum</name>
    <dbReference type="NCBI Taxonomy" id="1166950"/>
    <lineage>
        <taxon>Bacteria</taxon>
        <taxon>Pseudomonadati</taxon>
        <taxon>Pseudomonadota</taxon>
        <taxon>Gammaproteobacteria</taxon>
        <taxon>Chromatiales</taxon>
        <taxon>Chromatiaceae</taxon>
        <taxon>Thiodictyon</taxon>
    </lineage>
</organism>
<gene>
    <name evidence="2" type="ORF">THSYN_06085</name>
</gene>
<proteinExistence type="predicted"/>
<dbReference type="KEGG" id="tsy:THSYN_06085"/>
<accession>A0A2K8U4P6</accession>
<protein>
    <submittedName>
        <fullName evidence="2">Uncharacterized protein</fullName>
    </submittedName>
</protein>
<dbReference type="RefSeq" id="WP_100918360.1">
    <property type="nucleotide sequence ID" value="NZ_CP020370.1"/>
</dbReference>
<dbReference type="AlphaFoldDB" id="A0A2K8U4P6"/>
<feature type="region of interest" description="Disordered" evidence="1">
    <location>
        <begin position="272"/>
        <end position="294"/>
    </location>
</feature>
<feature type="compositionally biased region" description="Basic and acidic residues" evidence="1">
    <location>
        <begin position="272"/>
        <end position="282"/>
    </location>
</feature>
<dbReference type="EMBL" id="CP020370">
    <property type="protein sequence ID" value="AUB80563.1"/>
    <property type="molecule type" value="Genomic_DNA"/>
</dbReference>